<dbReference type="EMBL" id="AFNT02000003">
    <property type="protein sequence ID" value="ERJ07358.1"/>
    <property type="molecule type" value="Genomic_DNA"/>
</dbReference>
<organism evidence="2 3">
    <name type="scientific">Halorhabdus tiamatea SARL4B</name>
    <dbReference type="NCBI Taxonomy" id="1033806"/>
    <lineage>
        <taxon>Archaea</taxon>
        <taxon>Methanobacteriati</taxon>
        <taxon>Methanobacteriota</taxon>
        <taxon>Stenosarchaea group</taxon>
        <taxon>Halobacteria</taxon>
        <taxon>Halobacteriales</taxon>
        <taxon>Haloarculaceae</taxon>
        <taxon>Halorhabdus</taxon>
    </lineage>
</organism>
<reference evidence="2 3" key="2">
    <citation type="journal article" date="2013" name="PLoS ONE">
        <title>INDIGO - INtegrated Data Warehouse of MIcrobial GenOmes with Examples from the Red Sea Extremophiles.</title>
        <authorList>
            <person name="Alam I."/>
            <person name="Antunes A."/>
            <person name="Kamau A.A."/>
            <person name="Ba Alawi W."/>
            <person name="Kalkatawi M."/>
            <person name="Stingl U."/>
            <person name="Bajic V.B."/>
        </authorList>
    </citation>
    <scope>NUCLEOTIDE SEQUENCE [LARGE SCALE GENOMIC DNA]</scope>
    <source>
        <strain evidence="2 3">SARL4B</strain>
    </source>
</reference>
<evidence type="ECO:0000313" key="2">
    <source>
        <dbReference type="EMBL" id="ERJ07358.1"/>
    </source>
</evidence>
<dbReference type="RefSeq" id="WP_021029314.1">
    <property type="nucleotide sequence ID" value="NZ_AFNT02000003.1"/>
</dbReference>
<protein>
    <submittedName>
        <fullName evidence="2">Uncharacterized protein</fullName>
    </submittedName>
</protein>
<accession>U2E558</accession>
<evidence type="ECO:0000256" key="1">
    <source>
        <dbReference type="SAM" id="MobiDB-lite"/>
    </source>
</evidence>
<reference evidence="2 3" key="1">
    <citation type="journal article" date="2011" name="J. Bacteriol.">
        <title>Genome sequence of Halorhabdus tiamatea, the first archaeon isolated from a deep-sea anoxic brine lake.</title>
        <authorList>
            <person name="Antunes A."/>
            <person name="Alam I."/>
            <person name="Bajic V.B."/>
            <person name="Stingl U."/>
        </authorList>
    </citation>
    <scope>NUCLEOTIDE SEQUENCE [LARGE SCALE GENOMIC DNA]</scope>
    <source>
        <strain evidence="2 3">SARL4B</strain>
    </source>
</reference>
<dbReference type="AlphaFoldDB" id="U2E558"/>
<dbReference type="Proteomes" id="UP000003861">
    <property type="component" value="Unassembled WGS sequence"/>
</dbReference>
<sequence length="310" mass="34762">MKWRVREMSRFPSGVIAQVEPKSAHRTFLKEVQPETALLKIQHARRLLDKGETAESWFPEKTDVITSTAIRDSKNEALPLEGNGYKRGEWDIVREFNPDYHIPADRSDYQDLEDAERYEQVRECMEGTVTLANHIADGGLDIDILPFVKGVTERERWLCYRTIEQLGLEYAVFYANGYFNDGTGVHIGELVEDLGMIAKESREIVDSVDGSLRLGVLNCLSPNVLERFPANVEAASGLWVGQNRGWREKIVPTKQSGEEMREIYADVETRVDVSLPRSNQGGSIEEKEPAKMGAGSGGNKSANGGRVTDE</sequence>
<comment type="caution">
    <text evidence="2">The sequence shown here is derived from an EMBL/GenBank/DDBJ whole genome shotgun (WGS) entry which is preliminary data.</text>
</comment>
<evidence type="ECO:0000313" key="3">
    <source>
        <dbReference type="Proteomes" id="UP000003861"/>
    </source>
</evidence>
<feature type="region of interest" description="Disordered" evidence="1">
    <location>
        <begin position="272"/>
        <end position="310"/>
    </location>
</feature>
<proteinExistence type="predicted"/>
<name>U2E558_9EURY</name>
<feature type="compositionally biased region" description="Low complexity" evidence="1">
    <location>
        <begin position="299"/>
        <end position="310"/>
    </location>
</feature>
<gene>
    <name evidence="2" type="ORF">HLRTI_000399</name>
</gene>